<proteinExistence type="predicted"/>
<dbReference type="EMBL" id="PVXM01000043">
    <property type="protein sequence ID" value="PRR71224.1"/>
    <property type="molecule type" value="Genomic_DNA"/>
</dbReference>
<reference evidence="1 2" key="1">
    <citation type="submission" date="2018-03" db="EMBL/GenBank/DDBJ databases">
        <title>Genome sequence of Moorella humiferrea DSM 23265.</title>
        <authorList>
            <person name="Poehlein A."/>
            <person name="Daniel R."/>
        </authorList>
    </citation>
    <scope>NUCLEOTIDE SEQUENCE [LARGE SCALE GENOMIC DNA]</scope>
    <source>
        <strain evidence="1 2">DSM 23265</strain>
    </source>
</reference>
<protein>
    <submittedName>
        <fullName evidence="1">Uncharacterized protein</fullName>
    </submittedName>
</protein>
<gene>
    <name evidence="1" type="ORF">MOHU_16500</name>
</gene>
<organism evidence="1 2">
    <name type="scientific">Neomoorella humiferrea</name>
    <dbReference type="NCBI Taxonomy" id="676965"/>
    <lineage>
        <taxon>Bacteria</taxon>
        <taxon>Bacillati</taxon>
        <taxon>Bacillota</taxon>
        <taxon>Clostridia</taxon>
        <taxon>Neomoorellales</taxon>
        <taxon>Neomoorellaceae</taxon>
        <taxon>Neomoorella</taxon>
    </lineage>
</organism>
<sequence length="159" mass="17069">MNNGDVLIRELYIRVQRTDGVVVPLLNFTQKDVTDDLRGKLEACLNAFQVVSNYDGTHNRGNVEDLSRGLGQLFIRHRGITAGKIYCLLGDTFDTTTATNGLVVDSYTGSHLAILGNPLAVKGIGKRRAGTIQGYALSLAVAAPRRPFAGFTALAASGY</sequence>
<evidence type="ECO:0000313" key="1">
    <source>
        <dbReference type="EMBL" id="PRR71224.1"/>
    </source>
</evidence>
<name>A0A2T0AQA2_9FIRM</name>
<dbReference type="Proteomes" id="UP000238415">
    <property type="component" value="Unassembled WGS sequence"/>
</dbReference>
<accession>A0A2T0AQA2</accession>
<evidence type="ECO:0000313" key="2">
    <source>
        <dbReference type="Proteomes" id="UP000238415"/>
    </source>
</evidence>
<comment type="caution">
    <text evidence="1">The sequence shown here is derived from an EMBL/GenBank/DDBJ whole genome shotgun (WGS) entry which is preliminary data.</text>
</comment>
<dbReference type="AlphaFoldDB" id="A0A2T0AQA2"/>
<keyword evidence="2" id="KW-1185">Reference proteome</keyword>